<sequence>MKIMVTGGAGYIGSTVSELLLRRGHSVVIVDNLCHSRQEAVPCGVEFVECNIADRGRVESLFRYATQEKAPFDGVIHFAALIEAGESMQKPEIYFRNNTASTLALLEAMLTCGPRRLVFSSTAAVYGEPETVPIMESAALHPTNAYGESKLMVEQILSWFHRVHGLRSAALRYFNVAGAAETEHGVARGEEHEPESHLIPLILDVALGRRQSIKVFGNDYPTHDGTCVRDYVHVSDLAEAHLLALGALEEERAGCERLIYNLGNGAGFTVLEVIEAARRVTGHPIPVEMCPRRAGDPAVLVASSDKAIAELGWTPRYTRLDEIVRTAWLWHQKRHNVVGAVGVAAASLVG</sequence>
<dbReference type="EC" id="5.1.3.2" evidence="7"/>
<dbReference type="EMBL" id="CABN01000129">
    <property type="protein sequence ID" value="CBI00378.1"/>
    <property type="molecule type" value="Genomic_DNA"/>
</dbReference>
<name>E6PZL9_9ZZZZ</name>
<organism evidence="7">
    <name type="scientific">mine drainage metagenome</name>
    <dbReference type="NCBI Taxonomy" id="410659"/>
    <lineage>
        <taxon>unclassified sequences</taxon>
        <taxon>metagenomes</taxon>
        <taxon>ecological metagenomes</taxon>
    </lineage>
</organism>
<keyword evidence="3" id="KW-0520">NAD</keyword>
<gene>
    <name evidence="7" type="primary">galE</name>
    <name evidence="7" type="ORF">CARN3_1400</name>
</gene>
<comment type="caution">
    <text evidence="7">The sequence shown here is derived from an EMBL/GenBank/DDBJ whole genome shotgun (WGS) entry which is preliminary data.</text>
</comment>
<dbReference type="InterPro" id="IPR036291">
    <property type="entry name" value="NAD(P)-bd_dom_sf"/>
</dbReference>
<keyword evidence="5" id="KW-0119">Carbohydrate metabolism</keyword>
<comment type="cofactor">
    <cofactor evidence="1">
        <name>NAD(+)</name>
        <dbReference type="ChEBI" id="CHEBI:57540"/>
    </cofactor>
</comment>
<evidence type="ECO:0000259" key="6">
    <source>
        <dbReference type="Pfam" id="PF01370"/>
    </source>
</evidence>
<evidence type="ECO:0000256" key="5">
    <source>
        <dbReference type="ARBA" id="ARBA00023277"/>
    </source>
</evidence>
<evidence type="ECO:0000256" key="1">
    <source>
        <dbReference type="ARBA" id="ARBA00001911"/>
    </source>
</evidence>
<evidence type="ECO:0000256" key="4">
    <source>
        <dbReference type="ARBA" id="ARBA00023235"/>
    </source>
</evidence>
<dbReference type="SUPFAM" id="SSF51735">
    <property type="entry name" value="NAD(P)-binding Rossmann-fold domains"/>
    <property type="match status" value="1"/>
</dbReference>
<dbReference type="GO" id="GO:0033499">
    <property type="term" value="P:galactose catabolic process via UDP-galactose, Leloir pathway"/>
    <property type="evidence" value="ECO:0007669"/>
    <property type="project" value="TreeGrafter"/>
</dbReference>
<dbReference type="CDD" id="cd05247">
    <property type="entry name" value="UDP_G4E_1_SDR_e"/>
    <property type="match status" value="1"/>
</dbReference>
<dbReference type="Gene3D" id="3.40.50.720">
    <property type="entry name" value="NAD(P)-binding Rossmann-like Domain"/>
    <property type="match status" value="1"/>
</dbReference>
<protein>
    <submittedName>
        <fullName evidence="7">UDP-glucose 4-epimerase (Galactowaldenase) (UDP-galactose 4-epimerase)</fullName>
        <ecNumber evidence="7">5.1.3.2</ecNumber>
    </submittedName>
</protein>
<dbReference type="Gene3D" id="3.90.25.10">
    <property type="entry name" value="UDP-galactose 4-epimerase, domain 1"/>
    <property type="match status" value="1"/>
</dbReference>
<reference evidence="7" key="1">
    <citation type="submission" date="2009-10" db="EMBL/GenBank/DDBJ databases">
        <title>Diversity of trophic interactions inside an arsenic-rich microbial ecosystem.</title>
        <authorList>
            <person name="Bertin P.N."/>
            <person name="Heinrich-Salmeron A."/>
            <person name="Pelletier E."/>
            <person name="Goulhen-Chollet F."/>
            <person name="Arsene-Ploetze F."/>
            <person name="Gallien S."/>
            <person name="Calteau A."/>
            <person name="Vallenet D."/>
            <person name="Casiot C."/>
            <person name="Chane-Woon-Ming B."/>
            <person name="Giloteaux L."/>
            <person name="Barakat M."/>
            <person name="Bonnefoy V."/>
            <person name="Bruneel O."/>
            <person name="Chandler M."/>
            <person name="Cleiss J."/>
            <person name="Duran R."/>
            <person name="Elbaz-Poulichet F."/>
            <person name="Fonknechten N."/>
            <person name="Lauga B."/>
            <person name="Mornico D."/>
            <person name="Ortet P."/>
            <person name="Schaeffer C."/>
            <person name="Siguier P."/>
            <person name="Alexander Thil Smith A."/>
            <person name="Van Dorsselaer A."/>
            <person name="Weissenbach J."/>
            <person name="Medigue C."/>
            <person name="Le Paslier D."/>
        </authorList>
    </citation>
    <scope>NUCLEOTIDE SEQUENCE</scope>
</reference>
<dbReference type="PANTHER" id="PTHR43725:SF53">
    <property type="entry name" value="UDP-ARABINOSE 4-EPIMERASE 1"/>
    <property type="match status" value="1"/>
</dbReference>
<dbReference type="NCBIfam" id="TIGR01179">
    <property type="entry name" value="galE"/>
    <property type="match status" value="1"/>
</dbReference>
<dbReference type="GO" id="GO:0003978">
    <property type="term" value="F:UDP-glucose 4-epimerase activity"/>
    <property type="evidence" value="ECO:0007669"/>
    <property type="project" value="UniProtKB-EC"/>
</dbReference>
<comment type="similarity">
    <text evidence="2">Belongs to the NAD(P)-dependent epimerase/dehydratase family.</text>
</comment>
<proteinExistence type="inferred from homology"/>
<dbReference type="InterPro" id="IPR001509">
    <property type="entry name" value="Epimerase_deHydtase"/>
</dbReference>
<evidence type="ECO:0000256" key="2">
    <source>
        <dbReference type="ARBA" id="ARBA00007637"/>
    </source>
</evidence>
<dbReference type="InterPro" id="IPR005886">
    <property type="entry name" value="UDP_G4E"/>
</dbReference>
<dbReference type="PANTHER" id="PTHR43725">
    <property type="entry name" value="UDP-GLUCOSE 4-EPIMERASE"/>
    <property type="match status" value="1"/>
</dbReference>
<dbReference type="Pfam" id="PF01370">
    <property type="entry name" value="Epimerase"/>
    <property type="match status" value="1"/>
</dbReference>
<evidence type="ECO:0000256" key="3">
    <source>
        <dbReference type="ARBA" id="ARBA00023027"/>
    </source>
</evidence>
<accession>E6PZL9</accession>
<evidence type="ECO:0000313" key="7">
    <source>
        <dbReference type="EMBL" id="CBI00378.1"/>
    </source>
</evidence>
<feature type="domain" description="NAD-dependent epimerase/dehydratase" evidence="6">
    <location>
        <begin position="3"/>
        <end position="263"/>
    </location>
</feature>
<dbReference type="AlphaFoldDB" id="E6PZL9"/>
<keyword evidence="4 7" id="KW-0413">Isomerase</keyword>